<dbReference type="KEGG" id="kme:H0A61_01599"/>
<dbReference type="EMBL" id="CP059066">
    <property type="protein sequence ID" value="QSQ09238.1"/>
    <property type="molecule type" value="Genomic_DNA"/>
</dbReference>
<dbReference type="GO" id="GO:0032259">
    <property type="term" value="P:methylation"/>
    <property type="evidence" value="ECO:0007669"/>
    <property type="project" value="UniProtKB-KW"/>
</dbReference>
<dbReference type="RefSeq" id="WP_206706598.1">
    <property type="nucleotide sequence ID" value="NZ_CP059066.1"/>
</dbReference>
<dbReference type="GO" id="GO:0009307">
    <property type="term" value="P:DNA restriction-modification system"/>
    <property type="evidence" value="ECO:0007669"/>
    <property type="project" value="UniProtKB-KW"/>
</dbReference>
<keyword evidence="6" id="KW-1185">Reference proteome</keyword>
<evidence type="ECO:0000313" key="5">
    <source>
        <dbReference type="EMBL" id="QSQ09238.1"/>
    </source>
</evidence>
<feature type="domain" description="DNA methylase N-4/N-6" evidence="4">
    <location>
        <begin position="26"/>
        <end position="103"/>
    </location>
</feature>
<proteinExistence type="predicted"/>
<dbReference type="Pfam" id="PF01555">
    <property type="entry name" value="N6_N4_Mtase"/>
    <property type="match status" value="1"/>
</dbReference>
<dbReference type="Proteomes" id="UP000662904">
    <property type="component" value="Chromosome"/>
</dbReference>
<protein>
    <recommendedName>
        <fullName evidence="4">DNA methylase N-4/N-6 domain-containing protein</fullName>
    </recommendedName>
</protein>
<evidence type="ECO:0000259" key="4">
    <source>
        <dbReference type="Pfam" id="PF01555"/>
    </source>
</evidence>
<dbReference type="AlphaFoldDB" id="A0A8A0RNS8"/>
<evidence type="ECO:0000256" key="3">
    <source>
        <dbReference type="ARBA" id="ARBA00022747"/>
    </source>
</evidence>
<dbReference type="SUPFAM" id="SSF53335">
    <property type="entry name" value="S-adenosyl-L-methionine-dependent methyltransferases"/>
    <property type="match status" value="2"/>
</dbReference>
<dbReference type="InterPro" id="IPR002941">
    <property type="entry name" value="DNA_methylase_N4/N6"/>
</dbReference>
<keyword evidence="3" id="KW-0680">Restriction system</keyword>
<keyword evidence="2" id="KW-0808">Transferase</keyword>
<sequence>MALNQLSFLEDKGEYITEWATTPAGKKYPKKIGEFWTSMQRQMHSLHYVVSYRASFKPELPDYFIRRFTAEGDIVFDPFNGRGTTMLQANLLGRTAWGNDINPLSEILSYPKTNPVSYAEIEKRLEEIDLTMPVDFNKHPDLSMFYHPETFREIVNLKNYLQEHTTDADRFIQLIAISRLHGHSNGFFSVYSFPQISVPPENQIKINQKRNQAPDYRPVKPRILKKAAQALKSGKIQHIRNFSRDNIFNTQDSRDMSNLPSEKVQLIVTSPPSSTRQIISLITGLNSGSPASMVNSLGVKLYRPPIYANGRNL</sequence>
<evidence type="ECO:0000313" key="6">
    <source>
        <dbReference type="Proteomes" id="UP000662904"/>
    </source>
</evidence>
<reference evidence="5" key="1">
    <citation type="submission" date="2020-07" db="EMBL/GenBank/DDBJ databases">
        <title>Koleobacter methoxysyntrophicus gen. nov., sp. nov., a novel anaerobic bacterium isolated from deep subsurface oil field and proposal of Koleobacterales ord. nov. in the phylum Firmicutes.</title>
        <authorList>
            <person name="Sakamoto S."/>
            <person name="Tamaki H."/>
        </authorList>
    </citation>
    <scope>NUCLEOTIDE SEQUENCE</scope>
    <source>
        <strain evidence="5">NRmbB1</strain>
    </source>
</reference>
<organism evidence="5 6">
    <name type="scientific">Koleobacter methoxysyntrophicus</name>
    <dbReference type="NCBI Taxonomy" id="2751313"/>
    <lineage>
        <taxon>Bacteria</taxon>
        <taxon>Bacillati</taxon>
        <taxon>Bacillota</taxon>
        <taxon>Clostridia</taxon>
        <taxon>Koleobacterales</taxon>
        <taxon>Koleobacteraceae</taxon>
        <taxon>Koleobacter</taxon>
    </lineage>
</organism>
<evidence type="ECO:0000256" key="2">
    <source>
        <dbReference type="ARBA" id="ARBA00022679"/>
    </source>
</evidence>
<dbReference type="Gene3D" id="3.40.50.150">
    <property type="entry name" value="Vaccinia Virus protein VP39"/>
    <property type="match status" value="1"/>
</dbReference>
<dbReference type="GO" id="GO:0008170">
    <property type="term" value="F:N-methyltransferase activity"/>
    <property type="evidence" value="ECO:0007669"/>
    <property type="project" value="InterPro"/>
</dbReference>
<dbReference type="GO" id="GO:0003677">
    <property type="term" value="F:DNA binding"/>
    <property type="evidence" value="ECO:0007669"/>
    <property type="project" value="InterPro"/>
</dbReference>
<dbReference type="REBASE" id="474797">
    <property type="entry name" value="M.KmeB1ORF1599P"/>
</dbReference>
<accession>A0A8A0RNS8</accession>
<gene>
    <name evidence="5" type="ORF">H0A61_01599</name>
</gene>
<evidence type="ECO:0000256" key="1">
    <source>
        <dbReference type="ARBA" id="ARBA00022603"/>
    </source>
</evidence>
<dbReference type="InterPro" id="IPR029063">
    <property type="entry name" value="SAM-dependent_MTases_sf"/>
</dbReference>
<name>A0A8A0RNS8_9FIRM</name>
<keyword evidence="1" id="KW-0489">Methyltransferase</keyword>